<dbReference type="Proteomes" id="UP000297229">
    <property type="component" value="Unassembled WGS sequence"/>
</dbReference>
<accession>A0A4Z1K170</accession>
<proteinExistence type="inferred from homology"/>
<protein>
    <submittedName>
        <fullName evidence="3">Uncharacterized protein</fullName>
    </submittedName>
</protein>
<keyword evidence="4" id="KW-1185">Reference proteome</keyword>
<feature type="region of interest" description="Disordered" evidence="2">
    <location>
        <begin position="1"/>
        <end position="69"/>
    </location>
</feature>
<dbReference type="Pfam" id="PF02323">
    <property type="entry name" value="ELH"/>
    <property type="match status" value="1"/>
</dbReference>
<feature type="compositionally biased region" description="Polar residues" evidence="2">
    <location>
        <begin position="16"/>
        <end position="52"/>
    </location>
</feature>
<name>A0A4Z1K170_9HELO</name>
<feature type="region of interest" description="Disordered" evidence="2">
    <location>
        <begin position="204"/>
        <end position="247"/>
    </location>
</feature>
<dbReference type="InterPro" id="IPR003424">
    <property type="entry name" value="ELH"/>
</dbReference>
<dbReference type="EMBL" id="PQXM01000020">
    <property type="protein sequence ID" value="TGO79869.1"/>
    <property type="molecule type" value="Genomic_DNA"/>
</dbReference>
<reference evidence="3 4" key="1">
    <citation type="submission" date="2017-12" db="EMBL/GenBank/DDBJ databases">
        <title>Comparative genomics of Botrytis spp.</title>
        <authorList>
            <person name="Valero-Jimenez C.A."/>
            <person name="Tapia P."/>
            <person name="Veloso J."/>
            <person name="Silva-Moreno E."/>
            <person name="Staats M."/>
            <person name="Valdes J.H."/>
            <person name="Van Kan J.A.L."/>
        </authorList>
    </citation>
    <scope>NUCLEOTIDE SEQUENCE [LARGE SCALE GENOMIC DNA]</scope>
    <source>
        <strain evidence="3 4">Be9601</strain>
    </source>
</reference>
<evidence type="ECO:0000313" key="3">
    <source>
        <dbReference type="EMBL" id="TGO79869.1"/>
    </source>
</evidence>
<organism evidence="3 4">
    <name type="scientific">Botrytis elliptica</name>
    <dbReference type="NCBI Taxonomy" id="278938"/>
    <lineage>
        <taxon>Eukaryota</taxon>
        <taxon>Fungi</taxon>
        <taxon>Dikarya</taxon>
        <taxon>Ascomycota</taxon>
        <taxon>Pezizomycotina</taxon>
        <taxon>Leotiomycetes</taxon>
        <taxon>Helotiales</taxon>
        <taxon>Sclerotiniaceae</taxon>
        <taxon>Botrytis</taxon>
    </lineage>
</organism>
<gene>
    <name evidence="3" type="ORF">BELL_0020g00050</name>
</gene>
<comment type="similarity">
    <text evidence="1">Belongs to the molluscan ELH family.</text>
</comment>
<evidence type="ECO:0000256" key="2">
    <source>
        <dbReference type="SAM" id="MobiDB-lite"/>
    </source>
</evidence>
<evidence type="ECO:0000256" key="1">
    <source>
        <dbReference type="ARBA" id="ARBA00007604"/>
    </source>
</evidence>
<feature type="compositionally biased region" description="Basic and acidic residues" evidence="2">
    <location>
        <begin position="204"/>
        <end position="237"/>
    </location>
</feature>
<comment type="caution">
    <text evidence="3">The sequence shown here is derived from an EMBL/GenBank/DDBJ whole genome shotgun (WGS) entry which is preliminary data.</text>
</comment>
<dbReference type="GO" id="GO:0005179">
    <property type="term" value="F:hormone activity"/>
    <property type="evidence" value="ECO:0007669"/>
    <property type="project" value="InterPro"/>
</dbReference>
<dbReference type="GO" id="GO:0005576">
    <property type="term" value="C:extracellular region"/>
    <property type="evidence" value="ECO:0007669"/>
    <property type="project" value="InterPro"/>
</dbReference>
<evidence type="ECO:0000313" key="4">
    <source>
        <dbReference type="Proteomes" id="UP000297229"/>
    </source>
</evidence>
<dbReference type="AlphaFoldDB" id="A0A4Z1K170"/>
<sequence length="247" mass="28142">MSSSVSAGSKRPAAAISSNNHSGSTPKRPKNSNTLITYENESDAGSDTPSLTRRSHHHQSSNEMHSEKSDLAYFQREESKDAGLTAYFIANNHFLRSETPASVVATLANKGQILRKRMLEGLHSLEQKERIDGLIAKTLEYVAPPLLAIEPFALHEHWVLNRRSTYDIVTDMLEGDSDMSDAPYLTTEEILEWEASYQKTEVEMTAKREKRRLESEKRRLESEKRRLESEQRREESPLHIFLLDDAE</sequence>